<dbReference type="UniPathway" id="UPA00232"/>
<dbReference type="OrthoDB" id="5297354at2"/>
<dbReference type="GO" id="GO:0005829">
    <property type="term" value="C:cytosol"/>
    <property type="evidence" value="ECO:0007669"/>
    <property type="project" value="TreeGrafter"/>
</dbReference>
<comment type="function">
    <text evidence="1">Required for efficient ubiquinone (coenzyme Q) biosynthesis. UbiK is probably an accessory factor of Ubi enzymes and facilitates ubiquinone biosynthesis by acting as an assembly factor, a targeting factor, or both.</text>
</comment>
<proteinExistence type="inferred from homology"/>
<dbReference type="EMBL" id="APNK01000012">
    <property type="protein sequence ID" value="KEZ77433.1"/>
    <property type="molecule type" value="Genomic_DNA"/>
</dbReference>
<organism evidence="2 3">
    <name type="scientific">Salinisphaera hydrothermalis (strain C41B8)</name>
    <dbReference type="NCBI Taxonomy" id="1304275"/>
    <lineage>
        <taxon>Bacteria</taxon>
        <taxon>Pseudomonadati</taxon>
        <taxon>Pseudomonadota</taxon>
        <taxon>Gammaproteobacteria</taxon>
        <taxon>Salinisphaerales</taxon>
        <taxon>Salinisphaeraceae</taxon>
        <taxon>Salinisphaera</taxon>
    </lineage>
</organism>
<evidence type="ECO:0000256" key="1">
    <source>
        <dbReference type="HAMAP-Rule" id="MF_02216"/>
    </source>
</evidence>
<feature type="coiled-coil region" evidence="1">
    <location>
        <begin position="49"/>
        <end position="76"/>
    </location>
</feature>
<dbReference type="PANTHER" id="PTHR38040:SF1">
    <property type="entry name" value="UBIQUINONE BIOSYNTHESIS ACCESSORY FACTOR UBIK"/>
    <property type="match status" value="1"/>
</dbReference>
<comment type="subcellular location">
    <subcellularLocation>
        <location evidence="1">Cytoplasm</location>
    </subcellularLocation>
</comment>
<name>A0A084IL49_SALHC</name>
<gene>
    <name evidence="1" type="primary">ubiK</name>
    <name evidence="2" type="ORF">C41B8_09541</name>
</gene>
<accession>A0A084IL49</accession>
<dbReference type="PANTHER" id="PTHR38040">
    <property type="entry name" value="UBIQUINONE BIOSYNTHESIS ACCESSORY FACTOR UBIK"/>
    <property type="match status" value="1"/>
</dbReference>
<comment type="caution">
    <text evidence="2">The sequence shown here is derived from an EMBL/GenBank/DDBJ whole genome shotgun (WGS) entry which is preliminary data.</text>
</comment>
<dbReference type="Proteomes" id="UP000028302">
    <property type="component" value="Unassembled WGS sequence"/>
</dbReference>
<protein>
    <recommendedName>
        <fullName evidence="1">Ubiquinone biosynthesis accessory factor UbiK</fullName>
    </recommendedName>
</protein>
<dbReference type="GO" id="GO:0006744">
    <property type="term" value="P:ubiquinone biosynthetic process"/>
    <property type="evidence" value="ECO:0007669"/>
    <property type="project" value="UniProtKB-UniRule"/>
</dbReference>
<keyword evidence="1" id="KW-0831">Ubiquinone biosynthesis</keyword>
<evidence type="ECO:0000313" key="3">
    <source>
        <dbReference type="Proteomes" id="UP000028302"/>
    </source>
</evidence>
<dbReference type="InterPro" id="IPR007475">
    <property type="entry name" value="UbiK"/>
</dbReference>
<dbReference type="HAMAP" id="MF_02216">
    <property type="entry name" value="UbiK"/>
    <property type="match status" value="1"/>
</dbReference>
<dbReference type="AlphaFoldDB" id="A0A084IL49"/>
<dbReference type="eggNOG" id="COG2960">
    <property type="taxonomic scope" value="Bacteria"/>
</dbReference>
<dbReference type="RefSeq" id="WP_037337147.1">
    <property type="nucleotide sequence ID" value="NZ_APNK01000012.1"/>
</dbReference>
<keyword evidence="3" id="KW-1185">Reference proteome</keyword>
<comment type="pathway">
    <text evidence="1">Cofactor biosynthesis; ubiquinone biosynthesis.</text>
</comment>
<reference evidence="2 3" key="1">
    <citation type="submission" date="2013-03" db="EMBL/GenBank/DDBJ databases">
        <title>Salinisphaera hydrothermalis C41B8 Genome Sequencing.</title>
        <authorList>
            <person name="Li C."/>
            <person name="Lai Q."/>
            <person name="Shao Z."/>
        </authorList>
    </citation>
    <scope>NUCLEOTIDE SEQUENCE [LARGE SCALE GENOMIC DNA]</scope>
    <source>
        <strain evidence="2 3">C41B8</strain>
    </source>
</reference>
<sequence length="80" mass="9084">MRSIEDMAARLANALPPQVAPLREELKANFRAVLQSQLAELDLVPREEFEATREMLAHARARLGELENRVAELESRDNES</sequence>
<keyword evidence="1" id="KW-0175">Coiled coil</keyword>
<keyword evidence="1" id="KW-0963">Cytoplasm</keyword>
<comment type="similarity">
    <text evidence="1">Belongs to the UbiK family.</text>
</comment>
<dbReference type="STRING" id="1304275.C41B8_09541"/>
<evidence type="ECO:0000313" key="2">
    <source>
        <dbReference type="EMBL" id="KEZ77433.1"/>
    </source>
</evidence>
<dbReference type="Pfam" id="PF04380">
    <property type="entry name" value="BMFP"/>
    <property type="match status" value="1"/>
</dbReference>